<evidence type="ECO:0000256" key="2">
    <source>
        <dbReference type="SAM" id="MobiDB-lite"/>
    </source>
</evidence>
<sequence length="230" mass="25981">MAGVDATVIQEAIQGQIIKAVEKCVDAELDALEAIEKLDEDDLEKLREKRLADMKRHAKQVQEWKAIGHGEYTELTEEKEFFEAGKVSQCIVCHFYKNGTPRCKIVDHHLRRLAPRHPEARFCKLDVERAPFLTERLRIRVIPTIALVAGGKTKDYIVGFTDLGNRDDFTTGILEWRIAQSGAIKYSGDLLHPPDPEEECDWEELGSARKAPVQKRGTIRDGDDSDGLSD</sequence>
<evidence type="ECO:0000256" key="1">
    <source>
        <dbReference type="ARBA" id="ARBA00009686"/>
    </source>
</evidence>
<dbReference type="OrthoDB" id="10257948at2759"/>
<dbReference type="Pfam" id="PF02114">
    <property type="entry name" value="Phosducin"/>
    <property type="match status" value="1"/>
</dbReference>
<name>A0A8K0K5P4_LADFU</name>
<proteinExistence type="inferred from homology"/>
<reference evidence="4" key="1">
    <citation type="submission" date="2013-04" db="EMBL/GenBank/DDBJ databases">
        <authorList>
            <person name="Qu J."/>
            <person name="Murali S.C."/>
            <person name="Bandaranaike D."/>
            <person name="Bellair M."/>
            <person name="Blankenburg K."/>
            <person name="Chao H."/>
            <person name="Dinh H."/>
            <person name="Doddapaneni H."/>
            <person name="Downs B."/>
            <person name="Dugan-Rocha S."/>
            <person name="Elkadiri S."/>
            <person name="Gnanaolivu R.D."/>
            <person name="Hernandez B."/>
            <person name="Javaid M."/>
            <person name="Jayaseelan J.C."/>
            <person name="Lee S."/>
            <person name="Li M."/>
            <person name="Ming W."/>
            <person name="Munidasa M."/>
            <person name="Muniz J."/>
            <person name="Nguyen L."/>
            <person name="Ongeri F."/>
            <person name="Osuji N."/>
            <person name="Pu L.-L."/>
            <person name="Puazo M."/>
            <person name="Qu C."/>
            <person name="Quiroz J."/>
            <person name="Raj R."/>
            <person name="Weissenberger G."/>
            <person name="Xin Y."/>
            <person name="Zou X."/>
            <person name="Han Y."/>
            <person name="Richards S."/>
            <person name="Worley K."/>
            <person name="Muzny D."/>
            <person name="Gibbs R."/>
        </authorList>
    </citation>
    <scope>NUCLEOTIDE SEQUENCE</scope>
    <source>
        <strain evidence="4">Sampled in the wild</strain>
    </source>
</reference>
<dbReference type="AlphaFoldDB" id="A0A8K0K5P4"/>
<dbReference type="Gene3D" id="3.40.30.10">
    <property type="entry name" value="Glutaredoxin"/>
    <property type="match status" value="1"/>
</dbReference>
<comment type="caution">
    <text evidence="4">The sequence shown here is derived from an EMBL/GenBank/DDBJ whole genome shotgun (WGS) entry which is preliminary data.</text>
</comment>
<evidence type="ECO:0000259" key="3">
    <source>
        <dbReference type="Pfam" id="PF02114"/>
    </source>
</evidence>
<feature type="region of interest" description="Disordered" evidence="2">
    <location>
        <begin position="189"/>
        <end position="230"/>
    </location>
</feature>
<dbReference type="PANTHER" id="PTHR21148">
    <property type="entry name" value="THIOREDOXIN DOMAIN-CONTAINING PROTEIN 9"/>
    <property type="match status" value="1"/>
</dbReference>
<dbReference type="InterPro" id="IPR036249">
    <property type="entry name" value="Thioredoxin-like_sf"/>
</dbReference>
<protein>
    <recommendedName>
        <fullName evidence="3">Phosducin domain-containing protein</fullName>
    </recommendedName>
</protein>
<dbReference type="Proteomes" id="UP000792457">
    <property type="component" value="Unassembled WGS sequence"/>
</dbReference>
<organism evidence="4 5">
    <name type="scientific">Ladona fulva</name>
    <name type="common">Scarce chaser dragonfly</name>
    <name type="synonym">Libellula fulva</name>
    <dbReference type="NCBI Taxonomy" id="123851"/>
    <lineage>
        <taxon>Eukaryota</taxon>
        <taxon>Metazoa</taxon>
        <taxon>Ecdysozoa</taxon>
        <taxon>Arthropoda</taxon>
        <taxon>Hexapoda</taxon>
        <taxon>Insecta</taxon>
        <taxon>Pterygota</taxon>
        <taxon>Palaeoptera</taxon>
        <taxon>Odonata</taxon>
        <taxon>Epiprocta</taxon>
        <taxon>Anisoptera</taxon>
        <taxon>Libelluloidea</taxon>
        <taxon>Libellulidae</taxon>
        <taxon>Ladona</taxon>
    </lineage>
</organism>
<reference evidence="4" key="2">
    <citation type="submission" date="2017-10" db="EMBL/GenBank/DDBJ databases">
        <title>Ladona fulva Genome sequencing and assembly.</title>
        <authorList>
            <person name="Murali S."/>
            <person name="Richards S."/>
            <person name="Bandaranaike D."/>
            <person name="Bellair M."/>
            <person name="Blankenburg K."/>
            <person name="Chao H."/>
            <person name="Dinh H."/>
            <person name="Doddapaneni H."/>
            <person name="Dugan-Rocha S."/>
            <person name="Elkadiri S."/>
            <person name="Gnanaolivu R."/>
            <person name="Hernandez B."/>
            <person name="Skinner E."/>
            <person name="Javaid M."/>
            <person name="Lee S."/>
            <person name="Li M."/>
            <person name="Ming W."/>
            <person name="Munidasa M."/>
            <person name="Muniz J."/>
            <person name="Nguyen L."/>
            <person name="Hughes D."/>
            <person name="Osuji N."/>
            <person name="Pu L.-L."/>
            <person name="Puazo M."/>
            <person name="Qu C."/>
            <person name="Quiroz J."/>
            <person name="Raj R."/>
            <person name="Weissenberger G."/>
            <person name="Xin Y."/>
            <person name="Zou X."/>
            <person name="Han Y."/>
            <person name="Worley K."/>
            <person name="Muzny D."/>
            <person name="Gibbs R."/>
        </authorList>
    </citation>
    <scope>NUCLEOTIDE SEQUENCE</scope>
    <source>
        <strain evidence="4">Sampled in the wild</strain>
    </source>
</reference>
<comment type="similarity">
    <text evidence="1">Belongs to the phosducin family.</text>
</comment>
<evidence type="ECO:0000313" key="4">
    <source>
        <dbReference type="EMBL" id="KAG8227984.1"/>
    </source>
</evidence>
<dbReference type="InterPro" id="IPR024253">
    <property type="entry name" value="Phosducin_thioredoxin-like_dom"/>
</dbReference>
<keyword evidence="5" id="KW-1185">Reference proteome</keyword>
<dbReference type="CDD" id="cd02989">
    <property type="entry name" value="Phd_like_TxnDC9"/>
    <property type="match status" value="1"/>
</dbReference>
<gene>
    <name evidence="4" type="ORF">J437_LFUL007535</name>
</gene>
<feature type="domain" description="Phosducin" evidence="3">
    <location>
        <begin position="36"/>
        <end position="171"/>
    </location>
</feature>
<evidence type="ECO:0000313" key="5">
    <source>
        <dbReference type="Proteomes" id="UP000792457"/>
    </source>
</evidence>
<dbReference type="EMBL" id="KZ308352">
    <property type="protein sequence ID" value="KAG8227984.1"/>
    <property type="molecule type" value="Genomic_DNA"/>
</dbReference>
<dbReference type="SUPFAM" id="SSF52833">
    <property type="entry name" value="Thioredoxin-like"/>
    <property type="match status" value="1"/>
</dbReference>
<accession>A0A8K0K5P4</accession>